<evidence type="ECO:0000313" key="2">
    <source>
        <dbReference type="EMBL" id="NDU98916.1"/>
    </source>
</evidence>
<sequence length="336" mass="37543">MDTQVIANLLGNYTTGLGLLVPIIALAGDRIINYDVLLRTGLKLVWVGIFLAPLGFIEGRLALFSSPFIQLSYLLLPFWTYLNKKQKQLLIAGLVVCALVSLLTNVRAILMRELLLIGCFVTYFLLRKKSVITILAAISAVLLVVLLITYADTLSSLFAQREIDVFGIKIDNDQNRAWMYEEVYADLNHKNDLTFGRGPLGKYFSSFFFSVYEYSGSSADDYYRYNIEVGILSYLLKGGYVLLWSTLFLLIAAGFLGLTKANNPFVVGLGITILCHSLGMFIENYPKLSAYDVVIWLYVGACLSNTVRASKDPLEGLKQPFLMNSLYRIKPLMPVG</sequence>
<evidence type="ECO:0000256" key="1">
    <source>
        <dbReference type="SAM" id="Phobius"/>
    </source>
</evidence>
<proteinExistence type="predicted"/>
<comment type="caution">
    <text evidence="2">The sequence shown here is derived from an EMBL/GenBank/DDBJ whole genome shotgun (WGS) entry which is preliminary data.</text>
</comment>
<feature type="transmembrane region" description="Helical" evidence="1">
    <location>
        <begin position="240"/>
        <end position="259"/>
    </location>
</feature>
<feature type="transmembrane region" description="Helical" evidence="1">
    <location>
        <begin position="265"/>
        <end position="282"/>
    </location>
</feature>
<keyword evidence="1" id="KW-1133">Transmembrane helix</keyword>
<keyword evidence="1" id="KW-0812">Transmembrane</keyword>
<feature type="transmembrane region" description="Helical" evidence="1">
    <location>
        <begin position="6"/>
        <end position="28"/>
    </location>
</feature>
<keyword evidence="3" id="KW-1185">Reference proteome</keyword>
<keyword evidence="1" id="KW-0472">Membrane</keyword>
<accession>A0A6L9LEE5</accession>
<gene>
    <name evidence="2" type="ORF">GK108_28810</name>
</gene>
<dbReference type="RefSeq" id="WP_163955046.1">
    <property type="nucleotide sequence ID" value="NZ_JAAFZH010000021.1"/>
</dbReference>
<dbReference type="EMBL" id="JAAFZH010000021">
    <property type="protein sequence ID" value="NDU98916.1"/>
    <property type="molecule type" value="Genomic_DNA"/>
</dbReference>
<feature type="transmembrane region" description="Helical" evidence="1">
    <location>
        <begin position="89"/>
        <end position="110"/>
    </location>
</feature>
<dbReference type="AlphaFoldDB" id="A0A6L9LEE5"/>
<protein>
    <recommendedName>
        <fullName evidence="4">O-antigen ligase family protein</fullName>
    </recommendedName>
</protein>
<reference evidence="2 3" key="1">
    <citation type="submission" date="2020-02" db="EMBL/GenBank/DDBJ databases">
        <title>Draft genome sequence of two Spirosoma agri KCTC 52727 and Spirosoma terrae KCTC 52035.</title>
        <authorList>
            <person name="Rojas J."/>
            <person name="Ambika Manirajan B."/>
            <person name="Suarez C."/>
            <person name="Ratering S."/>
            <person name="Schnell S."/>
        </authorList>
    </citation>
    <scope>NUCLEOTIDE SEQUENCE [LARGE SCALE GENOMIC DNA]</scope>
    <source>
        <strain evidence="2 3">KCTC 52035</strain>
    </source>
</reference>
<organism evidence="2 3">
    <name type="scientific">Spirosoma terrae</name>
    <dbReference type="NCBI Taxonomy" id="1968276"/>
    <lineage>
        <taxon>Bacteria</taxon>
        <taxon>Pseudomonadati</taxon>
        <taxon>Bacteroidota</taxon>
        <taxon>Cytophagia</taxon>
        <taxon>Cytophagales</taxon>
        <taxon>Cytophagaceae</taxon>
        <taxon>Spirosoma</taxon>
    </lineage>
</organism>
<feature type="transmembrane region" description="Helical" evidence="1">
    <location>
        <begin position="130"/>
        <end position="151"/>
    </location>
</feature>
<evidence type="ECO:0000313" key="3">
    <source>
        <dbReference type="Proteomes" id="UP000474175"/>
    </source>
</evidence>
<name>A0A6L9LEE5_9BACT</name>
<evidence type="ECO:0008006" key="4">
    <source>
        <dbReference type="Google" id="ProtNLM"/>
    </source>
</evidence>
<dbReference type="Proteomes" id="UP000474175">
    <property type="component" value="Unassembled WGS sequence"/>
</dbReference>
<feature type="transmembrane region" description="Helical" evidence="1">
    <location>
        <begin position="40"/>
        <end position="57"/>
    </location>
</feature>